<proteinExistence type="predicted"/>
<dbReference type="EMBL" id="MU863627">
    <property type="protein sequence ID" value="KAK4104172.1"/>
    <property type="molecule type" value="Genomic_DNA"/>
</dbReference>
<name>A0AAN6T4X3_9PEZI</name>
<evidence type="ECO:0000313" key="2">
    <source>
        <dbReference type="EMBL" id="KAK4104172.1"/>
    </source>
</evidence>
<feature type="compositionally biased region" description="Low complexity" evidence="1">
    <location>
        <begin position="221"/>
        <end position="246"/>
    </location>
</feature>
<reference evidence="2" key="1">
    <citation type="journal article" date="2023" name="Mol. Phylogenet. Evol.">
        <title>Genome-scale phylogeny and comparative genomics of the fungal order Sordariales.</title>
        <authorList>
            <person name="Hensen N."/>
            <person name="Bonometti L."/>
            <person name="Westerberg I."/>
            <person name="Brannstrom I.O."/>
            <person name="Guillou S."/>
            <person name="Cros-Aarteil S."/>
            <person name="Calhoun S."/>
            <person name="Haridas S."/>
            <person name="Kuo A."/>
            <person name="Mondo S."/>
            <person name="Pangilinan J."/>
            <person name="Riley R."/>
            <person name="LaButti K."/>
            <person name="Andreopoulos B."/>
            <person name="Lipzen A."/>
            <person name="Chen C."/>
            <person name="Yan M."/>
            <person name="Daum C."/>
            <person name="Ng V."/>
            <person name="Clum A."/>
            <person name="Steindorff A."/>
            <person name="Ohm R.A."/>
            <person name="Martin F."/>
            <person name="Silar P."/>
            <person name="Natvig D.O."/>
            <person name="Lalanne C."/>
            <person name="Gautier V."/>
            <person name="Ament-Velasquez S.L."/>
            <person name="Kruys A."/>
            <person name="Hutchinson M.I."/>
            <person name="Powell A.J."/>
            <person name="Barry K."/>
            <person name="Miller A.N."/>
            <person name="Grigoriev I.V."/>
            <person name="Debuchy R."/>
            <person name="Gladieux P."/>
            <person name="Hiltunen Thoren M."/>
            <person name="Johannesson H."/>
        </authorList>
    </citation>
    <scope>NUCLEOTIDE SEQUENCE</scope>
    <source>
        <strain evidence="2">CBS 757.83</strain>
    </source>
</reference>
<dbReference type="AlphaFoldDB" id="A0AAN6T4X3"/>
<dbReference type="Gene3D" id="3.40.50.300">
    <property type="entry name" value="P-loop containing nucleotide triphosphate hydrolases"/>
    <property type="match status" value="1"/>
</dbReference>
<comment type="caution">
    <text evidence="2">The sequence shown here is derived from an EMBL/GenBank/DDBJ whole genome shotgun (WGS) entry which is preliminary data.</text>
</comment>
<feature type="region of interest" description="Disordered" evidence="1">
    <location>
        <begin position="145"/>
        <end position="168"/>
    </location>
</feature>
<evidence type="ECO:0000256" key="1">
    <source>
        <dbReference type="SAM" id="MobiDB-lite"/>
    </source>
</evidence>
<accession>A0AAN6T4X3</accession>
<sequence length="326" mass="36137">MGVELMLSGADYSRRVKRVACNGVPNQEPLVPSSVRRGHCSAHRVAATLWSLCLIPCFGPAAGALLRPGSWTGPKLTVLKERHIFHCSRMPTSSTPTPIIHLGHNKTNYKETGAMRNPSKMVNSLVWTPDEANYLEAIFRWQDTAASPQDEERRREAEDAARRAQEKKPTGEFRILVLGARGTGKTALLTRFGRGTSHGETHPPDPLFERRCRHPITLDKTPPTMATARPPTSPTTLTPGPPITKTNPHPSNNNADHAPQTQTQKQTQKQTYMIDALELPSKHLLSNPMLAQALSTTEAAVLVYSVRDEASFRLAQGLAKFRRRRR</sequence>
<protein>
    <submittedName>
        <fullName evidence="2">Uncharacterized protein</fullName>
    </submittedName>
</protein>
<reference evidence="2" key="2">
    <citation type="submission" date="2023-05" db="EMBL/GenBank/DDBJ databases">
        <authorList>
            <consortium name="Lawrence Berkeley National Laboratory"/>
            <person name="Steindorff A."/>
            <person name="Hensen N."/>
            <person name="Bonometti L."/>
            <person name="Westerberg I."/>
            <person name="Brannstrom I.O."/>
            <person name="Guillou S."/>
            <person name="Cros-Aarteil S."/>
            <person name="Calhoun S."/>
            <person name="Haridas S."/>
            <person name="Kuo A."/>
            <person name="Mondo S."/>
            <person name="Pangilinan J."/>
            <person name="Riley R."/>
            <person name="Labutti K."/>
            <person name="Andreopoulos B."/>
            <person name="Lipzen A."/>
            <person name="Chen C."/>
            <person name="Yanf M."/>
            <person name="Daum C."/>
            <person name="Ng V."/>
            <person name="Clum A."/>
            <person name="Ohm R."/>
            <person name="Martin F."/>
            <person name="Silar P."/>
            <person name="Natvig D."/>
            <person name="Lalanne C."/>
            <person name="Gautier V."/>
            <person name="Ament-Velasquez S.L."/>
            <person name="Kruys A."/>
            <person name="Hutchinson M.I."/>
            <person name="Powell A.J."/>
            <person name="Barry K."/>
            <person name="Miller A.N."/>
            <person name="Grigoriev I.V."/>
            <person name="Debuchy R."/>
            <person name="Gladieux P."/>
            <person name="Thoren M.H."/>
            <person name="Johannesson H."/>
        </authorList>
    </citation>
    <scope>NUCLEOTIDE SEQUENCE</scope>
    <source>
        <strain evidence="2">CBS 757.83</strain>
    </source>
</reference>
<evidence type="ECO:0000313" key="3">
    <source>
        <dbReference type="Proteomes" id="UP001305647"/>
    </source>
</evidence>
<feature type="region of interest" description="Disordered" evidence="1">
    <location>
        <begin position="191"/>
        <end position="210"/>
    </location>
</feature>
<feature type="compositionally biased region" description="Basic and acidic residues" evidence="1">
    <location>
        <begin position="197"/>
        <end position="210"/>
    </location>
</feature>
<gene>
    <name evidence="2" type="ORF">N658DRAFT_444058</name>
</gene>
<dbReference type="InterPro" id="IPR027417">
    <property type="entry name" value="P-loop_NTPase"/>
</dbReference>
<keyword evidence="3" id="KW-1185">Reference proteome</keyword>
<dbReference type="SUPFAM" id="SSF52540">
    <property type="entry name" value="P-loop containing nucleoside triphosphate hydrolases"/>
    <property type="match status" value="1"/>
</dbReference>
<feature type="region of interest" description="Disordered" evidence="1">
    <location>
        <begin position="217"/>
        <end position="270"/>
    </location>
</feature>
<organism evidence="2 3">
    <name type="scientific">Parathielavia hyrcaniae</name>
    <dbReference type="NCBI Taxonomy" id="113614"/>
    <lineage>
        <taxon>Eukaryota</taxon>
        <taxon>Fungi</taxon>
        <taxon>Dikarya</taxon>
        <taxon>Ascomycota</taxon>
        <taxon>Pezizomycotina</taxon>
        <taxon>Sordariomycetes</taxon>
        <taxon>Sordariomycetidae</taxon>
        <taxon>Sordariales</taxon>
        <taxon>Chaetomiaceae</taxon>
        <taxon>Parathielavia</taxon>
    </lineage>
</organism>
<dbReference type="Proteomes" id="UP001305647">
    <property type="component" value="Unassembled WGS sequence"/>
</dbReference>
<feature type="compositionally biased region" description="Low complexity" evidence="1">
    <location>
        <begin position="260"/>
        <end position="270"/>
    </location>
</feature>
<feature type="compositionally biased region" description="Basic and acidic residues" evidence="1">
    <location>
        <begin position="150"/>
        <end position="168"/>
    </location>
</feature>